<dbReference type="Gene3D" id="1.25.40.10">
    <property type="entry name" value="Tetratricopeptide repeat domain"/>
    <property type="match status" value="3"/>
</dbReference>
<dbReference type="InterPro" id="IPR002885">
    <property type="entry name" value="PPR_rpt"/>
</dbReference>
<dbReference type="PANTHER" id="PTHR45717:SF6">
    <property type="entry name" value="PENTACOTRIPEPTIDE-REPEAT REGION OF PRORP DOMAIN-CONTAINING PROTEIN"/>
    <property type="match status" value="1"/>
</dbReference>
<protein>
    <recommendedName>
        <fullName evidence="6">Pentacotripeptide-repeat region of PRORP domain-containing protein</fullName>
    </recommendedName>
</protein>
<dbReference type="GO" id="GO:0005739">
    <property type="term" value="C:mitochondrion"/>
    <property type="evidence" value="ECO:0007669"/>
    <property type="project" value="TreeGrafter"/>
</dbReference>
<dbReference type="STRING" id="218851.A0A2G5C6T8"/>
<dbReference type="AlphaFoldDB" id="A0A2G5C6T8"/>
<accession>A0A2G5C6T8</accession>
<dbReference type="InParanoid" id="A0A2G5C6T8"/>
<dbReference type="GO" id="GO:0003729">
    <property type="term" value="F:mRNA binding"/>
    <property type="evidence" value="ECO:0007669"/>
    <property type="project" value="UniProtKB-ARBA"/>
</dbReference>
<feature type="repeat" description="PPR" evidence="3">
    <location>
        <begin position="168"/>
        <end position="202"/>
    </location>
</feature>
<dbReference type="Proteomes" id="UP000230069">
    <property type="component" value="Unassembled WGS sequence"/>
</dbReference>
<dbReference type="EMBL" id="KZ305101">
    <property type="protein sequence ID" value="PIA27004.1"/>
    <property type="molecule type" value="Genomic_DNA"/>
</dbReference>
<gene>
    <name evidence="4" type="ORF">AQUCO_08400043v1</name>
</gene>
<evidence type="ECO:0000313" key="5">
    <source>
        <dbReference type="Proteomes" id="UP000230069"/>
    </source>
</evidence>
<keyword evidence="2" id="KW-0677">Repeat</keyword>
<dbReference type="NCBIfam" id="TIGR00756">
    <property type="entry name" value="PPR"/>
    <property type="match status" value="1"/>
</dbReference>
<evidence type="ECO:0000313" key="4">
    <source>
        <dbReference type="EMBL" id="PIA27004.1"/>
    </source>
</evidence>
<dbReference type="Pfam" id="PF01535">
    <property type="entry name" value="PPR"/>
    <property type="match status" value="4"/>
</dbReference>
<proteinExistence type="inferred from homology"/>
<evidence type="ECO:0000256" key="3">
    <source>
        <dbReference type="PROSITE-ProRule" id="PRU00708"/>
    </source>
</evidence>
<keyword evidence="5" id="KW-1185">Reference proteome</keyword>
<evidence type="ECO:0000256" key="2">
    <source>
        <dbReference type="ARBA" id="ARBA00022737"/>
    </source>
</evidence>
<dbReference type="OrthoDB" id="1890565at2759"/>
<dbReference type="PROSITE" id="PS51375">
    <property type="entry name" value="PPR"/>
    <property type="match status" value="3"/>
</dbReference>
<name>A0A2G5C6T8_AQUCA</name>
<evidence type="ECO:0000256" key="1">
    <source>
        <dbReference type="ARBA" id="ARBA00007626"/>
    </source>
</evidence>
<dbReference type="InterPro" id="IPR011990">
    <property type="entry name" value="TPR-like_helical_dom_sf"/>
</dbReference>
<dbReference type="PANTHER" id="PTHR45717">
    <property type="entry name" value="OS12G0527900 PROTEIN"/>
    <property type="match status" value="1"/>
</dbReference>
<feature type="repeat" description="PPR" evidence="3">
    <location>
        <begin position="343"/>
        <end position="377"/>
    </location>
</feature>
<organism evidence="4 5">
    <name type="scientific">Aquilegia coerulea</name>
    <name type="common">Rocky mountain columbine</name>
    <dbReference type="NCBI Taxonomy" id="218851"/>
    <lineage>
        <taxon>Eukaryota</taxon>
        <taxon>Viridiplantae</taxon>
        <taxon>Streptophyta</taxon>
        <taxon>Embryophyta</taxon>
        <taxon>Tracheophyta</taxon>
        <taxon>Spermatophyta</taxon>
        <taxon>Magnoliopsida</taxon>
        <taxon>Ranunculales</taxon>
        <taxon>Ranunculaceae</taxon>
        <taxon>Thalictroideae</taxon>
        <taxon>Aquilegia</taxon>
    </lineage>
</organism>
<sequence>MKLSSLFRRKTLKKSTIRPRKQSSCSCSCSLSPSLRQRVLSINDPKASIEPVLQKWVDEGKTVIQSKLVSYIHTLTKINRFHHALQISEWMTDRRYFDLTSNDVTVRLKLIYRVHGLEHTEKYFGNISKDFKVVQTYGTLLDCYVKEKVVDKAEAIMQEMKTMGFASSPFPYNWLINLYAQTGHQEKIGVLLAEMVKKGIPQDKYTLTNCLSSCIAVSDIEGMEKILKQMEDPSICVDWHAYTVAAKGYLKLGLIDKGLEMLKRIEEMRVKDRSISLYNYLLTFYTSAGKKDDVYRIWNLYKSKGTIENSSYAHMIKSLEKLDDLEGAEKILEEWESQCSSYDFRVLNQLVSAYCKRGLFEKAEMLVQNSVQKGADSGRSPYPSTWNIIAMGYISNKQMIKGVQMLKNAFLLGRRGWKPNPVTIASCLEYFKVQRDVQEAEDFVELLGASGLLTKEVYHWLLRIYIAANKPVSPVLDLMKADGFSVDEETHLLLQESSDS</sequence>
<feature type="repeat" description="PPR" evidence="3">
    <location>
        <begin position="133"/>
        <end position="167"/>
    </location>
</feature>
<comment type="similarity">
    <text evidence="1">Belongs to the PPR family. P subfamily.</text>
</comment>
<reference evidence="4 5" key="1">
    <citation type="submission" date="2017-09" db="EMBL/GenBank/DDBJ databases">
        <title>WGS assembly of Aquilegia coerulea Goldsmith.</title>
        <authorList>
            <person name="Hodges S."/>
            <person name="Kramer E."/>
            <person name="Nordborg M."/>
            <person name="Tomkins J."/>
            <person name="Borevitz J."/>
            <person name="Derieg N."/>
            <person name="Yan J."/>
            <person name="Mihaltcheva S."/>
            <person name="Hayes R.D."/>
            <person name="Rokhsar D."/>
        </authorList>
    </citation>
    <scope>NUCLEOTIDE SEQUENCE [LARGE SCALE GENOMIC DNA]</scope>
    <source>
        <strain evidence="5">cv. Goldsmith</strain>
    </source>
</reference>
<evidence type="ECO:0008006" key="6">
    <source>
        <dbReference type="Google" id="ProtNLM"/>
    </source>
</evidence>